<dbReference type="GO" id="GO:0016567">
    <property type="term" value="P:protein ubiquitination"/>
    <property type="evidence" value="ECO:0007669"/>
    <property type="project" value="InterPro"/>
</dbReference>
<evidence type="ECO:0000259" key="3">
    <source>
        <dbReference type="PROSITE" id="PS50181"/>
    </source>
</evidence>
<evidence type="ECO:0000256" key="2">
    <source>
        <dbReference type="SAM" id="MobiDB-lite"/>
    </source>
</evidence>
<reference evidence="4" key="2">
    <citation type="submission" date="2020-05" db="UniProtKB">
        <authorList>
            <consortium name="EnsemblMetazoa"/>
        </authorList>
    </citation>
    <scope>IDENTIFICATION</scope>
    <source>
        <strain evidence="4">maculatus3</strain>
    </source>
</reference>
<dbReference type="InterPro" id="IPR042508">
    <property type="entry name" value="FBXW5"/>
</dbReference>
<organism evidence="4 5">
    <name type="scientific">Anopheles maculatus</name>
    <dbReference type="NCBI Taxonomy" id="74869"/>
    <lineage>
        <taxon>Eukaryota</taxon>
        <taxon>Metazoa</taxon>
        <taxon>Ecdysozoa</taxon>
        <taxon>Arthropoda</taxon>
        <taxon>Hexapoda</taxon>
        <taxon>Insecta</taxon>
        <taxon>Pterygota</taxon>
        <taxon>Neoptera</taxon>
        <taxon>Endopterygota</taxon>
        <taxon>Diptera</taxon>
        <taxon>Nematocera</taxon>
        <taxon>Culicoidea</taxon>
        <taxon>Culicidae</taxon>
        <taxon>Anophelinae</taxon>
        <taxon>Anopheles</taxon>
        <taxon>Anopheles maculatus group</taxon>
    </lineage>
</organism>
<evidence type="ECO:0000313" key="4">
    <source>
        <dbReference type="EnsemblMetazoa" id="AMAM012409-PA"/>
    </source>
</evidence>
<dbReference type="SUPFAM" id="SSF81383">
    <property type="entry name" value="F-box domain"/>
    <property type="match status" value="1"/>
</dbReference>
<dbReference type="Gene3D" id="1.20.1280.50">
    <property type="match status" value="1"/>
</dbReference>
<dbReference type="PROSITE" id="PS50082">
    <property type="entry name" value="WD_REPEATS_2"/>
    <property type="match status" value="2"/>
</dbReference>
<dbReference type="InterPro" id="IPR015943">
    <property type="entry name" value="WD40/YVTN_repeat-like_dom_sf"/>
</dbReference>
<feature type="region of interest" description="Disordered" evidence="2">
    <location>
        <begin position="22"/>
        <end position="45"/>
    </location>
</feature>
<dbReference type="AlphaFoldDB" id="A0A182SSB3"/>
<dbReference type="PROSITE" id="PS50294">
    <property type="entry name" value="WD_REPEATS_REGION"/>
    <property type="match status" value="2"/>
</dbReference>
<dbReference type="InterPro" id="IPR001680">
    <property type="entry name" value="WD40_rpt"/>
</dbReference>
<feature type="region of interest" description="Disordered" evidence="2">
    <location>
        <begin position="396"/>
        <end position="422"/>
    </location>
</feature>
<dbReference type="InterPro" id="IPR001810">
    <property type="entry name" value="F-box_dom"/>
</dbReference>
<name>A0A182SSB3_9DIPT</name>
<dbReference type="SMART" id="SM00320">
    <property type="entry name" value="WD40"/>
    <property type="match status" value="3"/>
</dbReference>
<dbReference type="EnsemblMetazoa" id="AMAM012409-RA">
    <property type="protein sequence ID" value="AMAM012409-PA"/>
    <property type="gene ID" value="AMAM012409"/>
</dbReference>
<feature type="repeat" description="WD" evidence="1">
    <location>
        <begin position="632"/>
        <end position="664"/>
    </location>
</feature>
<dbReference type="SUPFAM" id="SSF50978">
    <property type="entry name" value="WD40 repeat-like"/>
    <property type="match status" value="1"/>
</dbReference>
<accession>A0A182SSB3</accession>
<dbReference type="Gene3D" id="2.130.10.10">
    <property type="entry name" value="YVTN repeat-like/Quinoprotein amine dehydrogenase"/>
    <property type="match status" value="2"/>
</dbReference>
<dbReference type="GO" id="GO:0019005">
    <property type="term" value="C:SCF ubiquitin ligase complex"/>
    <property type="evidence" value="ECO:0007669"/>
    <property type="project" value="InterPro"/>
</dbReference>
<feature type="region of interest" description="Disordered" evidence="2">
    <location>
        <begin position="314"/>
        <end position="368"/>
    </location>
</feature>
<dbReference type="InterPro" id="IPR036322">
    <property type="entry name" value="WD40_repeat_dom_sf"/>
</dbReference>
<feature type="region of interest" description="Disordered" evidence="2">
    <location>
        <begin position="681"/>
        <end position="707"/>
    </location>
</feature>
<feature type="repeat" description="WD" evidence="1">
    <location>
        <begin position="138"/>
        <end position="170"/>
    </location>
</feature>
<dbReference type="Pfam" id="PF00400">
    <property type="entry name" value="WD40"/>
    <property type="match status" value="2"/>
</dbReference>
<proteinExistence type="predicted"/>
<dbReference type="PROSITE" id="PS50181">
    <property type="entry name" value="FBOX"/>
    <property type="match status" value="1"/>
</dbReference>
<dbReference type="Proteomes" id="UP000075901">
    <property type="component" value="Unassembled WGS sequence"/>
</dbReference>
<keyword evidence="1" id="KW-0853">WD repeat</keyword>
<protein>
    <recommendedName>
        <fullName evidence="3">F-box domain-containing protein</fullName>
    </recommendedName>
</protein>
<sequence>MAETIDDVPMADSSDGQLLEHGRARESLQSNSSSNSLSNSDQDGMDDGTYVDNSPWVFIPEPLFIKIFLQLRACDVLNAGQCCKRWYKLSKDDYIWRKYFSREFNVDPSIPLKRGAESWRAEYRRLTNNVPMVMTDVLTFHSHQVLHVSFSHNGKMFATCSKDGFVIVWNSAYPTTIRDSYDMRKLSWKYTQFSQFNQSDTLLLVSGVHFGSPHSTSGEIAVFTVQNGLKLKCRVTNRPYDIFGTWFSDQHLLSGDLSWLAHLVSSSILWLNKANQEVDSEHTPVRSQLYKFYNRNASSIRAIMVANCPWLSDETEGKRDAGKDSTSDGTGQKSSDEEPGTSGGDRRAGNPLSHYQMNQDVDSDDDQEEALLEGERADYASPIQYLEEFRQEYEESYYESSDDCLEDDEDEADEEELSEGDDDLQNLCPKYLIFSTGSKTYTPHQIGFKRITSVNFPRRLDPGPSLRERIALRNRQRELQVIMAEMSPEEIRLQYILQNEEPPMEPNWANYEAVAGRFDKVDKLIDLHGHIIGMGLSPDHRYLYVNSRPWPKNCVIRNPLDPPAIAQEIDIHVIDLMTLKKVGKMLRAHKACTPNTECFFIFLDVCDNYVASGAEDMHAYLWDRYYGVCLAKYQHSDVVNSVAFNPRDNEMLVTTSDDYEIKVWRSLSKAKKLGIPTVNRATEFRKHKNNRPPPPPQQHSHGMRSFV</sequence>
<dbReference type="Pfam" id="PF12937">
    <property type="entry name" value="F-box-like"/>
    <property type="match status" value="1"/>
</dbReference>
<feature type="compositionally biased region" description="Basic and acidic residues" evidence="2">
    <location>
        <begin position="315"/>
        <end position="326"/>
    </location>
</feature>
<evidence type="ECO:0000256" key="1">
    <source>
        <dbReference type="PROSITE-ProRule" id="PRU00221"/>
    </source>
</evidence>
<dbReference type="PANTHER" id="PTHR20995:SF17">
    <property type="entry name" value="F-BOX_WD REPEAT-CONTAINING PROTEIN 5"/>
    <property type="match status" value="1"/>
</dbReference>
<feature type="domain" description="F-box" evidence="3">
    <location>
        <begin position="53"/>
        <end position="99"/>
    </location>
</feature>
<keyword evidence="5" id="KW-1185">Reference proteome</keyword>
<dbReference type="VEuPathDB" id="VectorBase:AMAM012409"/>
<evidence type="ECO:0000313" key="5">
    <source>
        <dbReference type="Proteomes" id="UP000075901"/>
    </source>
</evidence>
<dbReference type="InterPro" id="IPR036047">
    <property type="entry name" value="F-box-like_dom_sf"/>
</dbReference>
<dbReference type="SMART" id="SM00256">
    <property type="entry name" value="FBOX"/>
    <property type="match status" value="1"/>
</dbReference>
<reference evidence="5" key="1">
    <citation type="submission" date="2013-09" db="EMBL/GenBank/DDBJ databases">
        <title>The Genome Sequence of Anopheles maculatus species B.</title>
        <authorList>
            <consortium name="The Broad Institute Genomics Platform"/>
            <person name="Neafsey D.E."/>
            <person name="Besansky N."/>
            <person name="Howell P."/>
            <person name="Walton C."/>
            <person name="Young S.K."/>
            <person name="Zeng Q."/>
            <person name="Gargeya S."/>
            <person name="Fitzgerald M."/>
            <person name="Haas B."/>
            <person name="Abouelleil A."/>
            <person name="Allen A.W."/>
            <person name="Alvarado L."/>
            <person name="Arachchi H.M."/>
            <person name="Berlin A.M."/>
            <person name="Chapman S.B."/>
            <person name="Gainer-Dewar J."/>
            <person name="Goldberg J."/>
            <person name="Griggs A."/>
            <person name="Gujja S."/>
            <person name="Hansen M."/>
            <person name="Howarth C."/>
            <person name="Imamovic A."/>
            <person name="Ireland A."/>
            <person name="Larimer J."/>
            <person name="McCowan C."/>
            <person name="Murphy C."/>
            <person name="Pearson M."/>
            <person name="Poon T.W."/>
            <person name="Priest M."/>
            <person name="Roberts A."/>
            <person name="Saif S."/>
            <person name="Shea T."/>
            <person name="Sisk P."/>
            <person name="Sykes S."/>
            <person name="Wortman J."/>
            <person name="Nusbaum C."/>
            <person name="Birren B."/>
        </authorList>
    </citation>
    <scope>NUCLEOTIDE SEQUENCE [LARGE SCALE GENOMIC DNA]</scope>
    <source>
        <strain evidence="5">maculatus3</strain>
    </source>
</reference>
<feature type="compositionally biased region" description="Low complexity" evidence="2">
    <location>
        <begin position="27"/>
        <end position="42"/>
    </location>
</feature>
<dbReference type="GO" id="GO:0080008">
    <property type="term" value="C:Cul4-RING E3 ubiquitin ligase complex"/>
    <property type="evidence" value="ECO:0007669"/>
    <property type="project" value="InterPro"/>
</dbReference>
<dbReference type="PANTHER" id="PTHR20995">
    <property type="entry name" value="F-BOX/WD REPEAT-CONTAINING PROTEIN 5"/>
    <property type="match status" value="1"/>
</dbReference>